<feature type="binding site" evidence="6">
    <location>
        <position position="52"/>
    </location>
    <ligand>
        <name>FMN</name>
        <dbReference type="ChEBI" id="CHEBI:58210"/>
    </ligand>
</feature>
<feature type="binding site" evidence="6">
    <location>
        <position position="214"/>
    </location>
    <ligand>
        <name>FMN</name>
        <dbReference type="ChEBI" id="CHEBI:58210"/>
    </ligand>
</feature>
<evidence type="ECO:0000256" key="4">
    <source>
        <dbReference type="ARBA" id="ARBA00023033"/>
    </source>
</evidence>
<keyword evidence="4 8" id="KW-0503">Monooxygenase</keyword>
<feature type="binding site" evidence="6">
    <location>
        <position position="91"/>
    </location>
    <ligand>
        <name>FMN</name>
        <dbReference type="ChEBI" id="CHEBI:58210"/>
    </ligand>
</feature>
<evidence type="ECO:0000313" key="8">
    <source>
        <dbReference type="EMBL" id="GES21465.1"/>
    </source>
</evidence>
<dbReference type="Pfam" id="PF00296">
    <property type="entry name" value="Bac_luciferase"/>
    <property type="match status" value="1"/>
</dbReference>
<organism evidence="8 9">
    <name type="scientific">Acrocarpospora pleiomorpha</name>
    <dbReference type="NCBI Taxonomy" id="90975"/>
    <lineage>
        <taxon>Bacteria</taxon>
        <taxon>Bacillati</taxon>
        <taxon>Actinomycetota</taxon>
        <taxon>Actinomycetes</taxon>
        <taxon>Streptosporangiales</taxon>
        <taxon>Streptosporangiaceae</taxon>
        <taxon>Acrocarpospora</taxon>
    </lineage>
</organism>
<dbReference type="InterPro" id="IPR016215">
    <property type="entry name" value="NTA_MOA"/>
</dbReference>
<name>A0A5M3XJ14_9ACTN</name>
<accession>A0A5M3XJ14</accession>
<dbReference type="AlphaFoldDB" id="A0A5M3XJ14"/>
<comment type="caution">
    <text evidence="8">The sequence shown here is derived from an EMBL/GenBank/DDBJ whole genome shotgun (WGS) entry which is preliminary data.</text>
</comment>
<comment type="similarity">
    <text evidence="5">Belongs to the NtaA/SnaA/DszA monooxygenase family.</text>
</comment>
<keyword evidence="2 6" id="KW-0288">FMN</keyword>
<dbReference type="PANTHER" id="PTHR30011">
    <property type="entry name" value="ALKANESULFONATE MONOOXYGENASE-RELATED"/>
    <property type="match status" value="1"/>
</dbReference>
<dbReference type="Proteomes" id="UP000377595">
    <property type="component" value="Unassembled WGS sequence"/>
</dbReference>
<dbReference type="PIRSF" id="PIRSF000337">
    <property type="entry name" value="NTA_MOA"/>
    <property type="match status" value="1"/>
</dbReference>
<gene>
    <name evidence="8" type="ORF">Aple_043610</name>
</gene>
<dbReference type="GO" id="GO:0004497">
    <property type="term" value="F:monooxygenase activity"/>
    <property type="evidence" value="ECO:0007669"/>
    <property type="project" value="UniProtKB-KW"/>
</dbReference>
<reference evidence="8 9" key="1">
    <citation type="submission" date="2019-10" db="EMBL/GenBank/DDBJ databases">
        <title>Whole genome shotgun sequence of Acrocarpospora pleiomorpha NBRC 16267.</title>
        <authorList>
            <person name="Ichikawa N."/>
            <person name="Kimura A."/>
            <person name="Kitahashi Y."/>
            <person name="Komaki H."/>
            <person name="Oguchi A."/>
        </authorList>
    </citation>
    <scope>NUCLEOTIDE SEQUENCE [LARGE SCALE GENOMIC DNA]</scope>
    <source>
        <strain evidence="8 9">NBRC 16267</strain>
    </source>
</reference>
<evidence type="ECO:0000256" key="2">
    <source>
        <dbReference type="ARBA" id="ARBA00022643"/>
    </source>
</evidence>
<evidence type="ECO:0000256" key="6">
    <source>
        <dbReference type="PIRSR" id="PIRSR000337-1"/>
    </source>
</evidence>
<evidence type="ECO:0000256" key="5">
    <source>
        <dbReference type="ARBA" id="ARBA00033748"/>
    </source>
</evidence>
<dbReference type="NCBIfam" id="TIGR03860">
    <property type="entry name" value="FMN_nitrolo"/>
    <property type="match status" value="1"/>
</dbReference>
<dbReference type="GO" id="GO:0016705">
    <property type="term" value="F:oxidoreductase activity, acting on paired donors, with incorporation or reduction of molecular oxygen"/>
    <property type="evidence" value="ECO:0007669"/>
    <property type="project" value="InterPro"/>
</dbReference>
<evidence type="ECO:0000259" key="7">
    <source>
        <dbReference type="Pfam" id="PF00296"/>
    </source>
</evidence>
<feature type="binding site" evidence="6">
    <location>
        <position position="143"/>
    </location>
    <ligand>
        <name>FMN</name>
        <dbReference type="ChEBI" id="CHEBI:58210"/>
    </ligand>
</feature>
<evidence type="ECO:0000313" key="9">
    <source>
        <dbReference type="Proteomes" id="UP000377595"/>
    </source>
</evidence>
<proteinExistence type="inferred from homology"/>
<dbReference type="InterPro" id="IPR051260">
    <property type="entry name" value="Diverse_substr_monoxygenases"/>
</dbReference>
<keyword evidence="9" id="KW-1185">Reference proteome</keyword>
<dbReference type="PANTHER" id="PTHR30011:SF16">
    <property type="entry name" value="C2H2 FINGER DOMAIN TRANSCRIPTION FACTOR (EUROFUNG)-RELATED"/>
    <property type="match status" value="1"/>
</dbReference>
<evidence type="ECO:0000256" key="3">
    <source>
        <dbReference type="ARBA" id="ARBA00023002"/>
    </source>
</evidence>
<evidence type="ECO:0000256" key="1">
    <source>
        <dbReference type="ARBA" id="ARBA00022630"/>
    </source>
</evidence>
<dbReference type="InterPro" id="IPR011251">
    <property type="entry name" value="Luciferase-like_dom"/>
</dbReference>
<feature type="domain" description="Luciferase-like" evidence="7">
    <location>
        <begin position="28"/>
        <end position="380"/>
    </location>
</feature>
<feature type="binding site" evidence="6">
    <location>
        <position position="139"/>
    </location>
    <ligand>
        <name>FMN</name>
        <dbReference type="ChEBI" id="CHEBI:58210"/>
    </ligand>
</feature>
<dbReference type="CDD" id="cd01095">
    <property type="entry name" value="Nitrilotriacetate_monoxgenase"/>
    <property type="match status" value="1"/>
</dbReference>
<feature type="binding site" evidence="6">
    <location>
        <position position="213"/>
    </location>
    <ligand>
        <name>FMN</name>
        <dbReference type="ChEBI" id="CHEBI:58210"/>
    </ligand>
</feature>
<dbReference type="EMBL" id="BLAF01000023">
    <property type="protein sequence ID" value="GES21465.1"/>
    <property type="molecule type" value="Genomic_DNA"/>
</dbReference>
<dbReference type="SUPFAM" id="SSF51679">
    <property type="entry name" value="Bacterial luciferase-like"/>
    <property type="match status" value="1"/>
</dbReference>
<sequence length="436" mass="48095">MRLALSAGVGGVHQGAWRRPDSRTEDWGTPELIISLARETEAARFDAFFLSDVSSPNRALTRVQAPYLYFEPLLAAVAIARATSRIGVIATASTTFHEPYNLARQVATLDHLSGGRAGWNAVTSSIGEQNFGRRPWPDHAGRYERAAEFIDVVEQLWDSWEQDALVHDRASGVFADIDKIHTIDHEGPHFAVAGPLNVRRTPQGRPVIVQAGSSPAGRDLAARHANMVFTAQQDLAEAQEFYRDLKARAASYGRPGTDIAILPGVSPIIGDSAADAKAIQESLLDLVDEATATARLADQLGGIDLTGIGFNEPIPLERLPAAADVERRRSRFQIFADLARNERWTVRRLVGLEVASYGHWRLVGTAEQVADELERWFLAGGADGFIVMPPYQDALTRFFARVVPILQDRGVFRREYTGRTLRDHLGVTYPQNRWAS</sequence>
<dbReference type="InterPro" id="IPR036661">
    <property type="entry name" value="Luciferase-like_sf"/>
</dbReference>
<dbReference type="OrthoDB" id="8320141at2"/>
<protein>
    <submittedName>
        <fullName evidence="8">Monooxygenase</fullName>
    </submittedName>
</protein>
<keyword evidence="3" id="KW-0560">Oxidoreductase</keyword>
<dbReference type="Gene3D" id="3.20.20.30">
    <property type="entry name" value="Luciferase-like domain"/>
    <property type="match status" value="1"/>
</dbReference>
<keyword evidence="1 6" id="KW-0285">Flavoprotein</keyword>